<dbReference type="EMBL" id="JAHFVK010000001">
    <property type="protein sequence ID" value="MBT2133852.1"/>
    <property type="molecule type" value="Genomic_DNA"/>
</dbReference>
<accession>A0ABS5W3G3</accession>
<proteinExistence type="predicted"/>
<comment type="caution">
    <text evidence="1">The sequence shown here is derived from an EMBL/GenBank/DDBJ whole genome shotgun (WGS) entry which is preliminary data.</text>
</comment>
<evidence type="ECO:0000313" key="1">
    <source>
        <dbReference type="EMBL" id="MBT2133852.1"/>
    </source>
</evidence>
<organism evidence="1 2">
    <name type="scientific">Croceibacterium selenioxidans</name>
    <dbReference type="NCBI Taxonomy" id="2838833"/>
    <lineage>
        <taxon>Bacteria</taxon>
        <taxon>Pseudomonadati</taxon>
        <taxon>Pseudomonadota</taxon>
        <taxon>Alphaproteobacteria</taxon>
        <taxon>Sphingomonadales</taxon>
        <taxon>Erythrobacteraceae</taxon>
        <taxon>Croceibacterium</taxon>
    </lineage>
</organism>
<gene>
    <name evidence="1" type="ORF">KK137_05855</name>
</gene>
<evidence type="ECO:0008006" key="3">
    <source>
        <dbReference type="Google" id="ProtNLM"/>
    </source>
</evidence>
<sequence length="312" mass="33509">MNDAPIAGHADDSVQHALRDELVRGDATLVRARSVLLNLLHIEGQDLFSDEVVARIRGMSLDVAGQVLAAEQDEALEPMHDAARQDTLALALVEDPAFLAHIHTLVLEAQLAERLQFRIGLDPVTPALIQDLMASGNPEKAALAMAVLAAQARFLQHYRRMELPIGELPGDLFHRALMLGRVDPDVAGDGERKLRAAYDEGAARLSLLTRLLVGLGEQADRALDVDHAGVAIFATALAYRSEQDRSLAVVSMVDRQPARLSLALRVAGLGAREVRIQLLSLHPEAAMPAGVETMPAEIAALLLSAPRASAAF</sequence>
<evidence type="ECO:0000313" key="2">
    <source>
        <dbReference type="Proteomes" id="UP000811255"/>
    </source>
</evidence>
<dbReference type="RefSeq" id="WP_214535230.1">
    <property type="nucleotide sequence ID" value="NZ_JAHFVK010000001.1"/>
</dbReference>
<dbReference type="Proteomes" id="UP000811255">
    <property type="component" value="Unassembled WGS sequence"/>
</dbReference>
<keyword evidence="2" id="KW-1185">Reference proteome</keyword>
<protein>
    <recommendedName>
        <fullName evidence="3">Flagellar motor switch protein FliG</fullName>
    </recommendedName>
</protein>
<name>A0ABS5W3G3_9SPHN</name>
<reference evidence="1 2" key="1">
    <citation type="submission" date="2021-05" db="EMBL/GenBank/DDBJ databases">
        <title>Croceibacterium sp. LX-88 genome sequence.</title>
        <authorList>
            <person name="Luo X."/>
        </authorList>
    </citation>
    <scope>NUCLEOTIDE SEQUENCE [LARGE SCALE GENOMIC DNA]</scope>
    <source>
        <strain evidence="1 2">LX-88</strain>
    </source>
</reference>